<proteinExistence type="predicted"/>
<dbReference type="PANTHER" id="PTHR30146">
    <property type="entry name" value="LACI-RELATED TRANSCRIPTIONAL REPRESSOR"/>
    <property type="match status" value="1"/>
</dbReference>
<evidence type="ECO:0000256" key="4">
    <source>
        <dbReference type="SAM" id="MobiDB-lite"/>
    </source>
</evidence>
<dbReference type="InterPro" id="IPR046335">
    <property type="entry name" value="LacI/GalR-like_sensor"/>
</dbReference>
<keyword evidence="7" id="KW-1185">Reference proteome</keyword>
<dbReference type="Gene3D" id="1.10.260.40">
    <property type="entry name" value="lambda repressor-like DNA-binding domains"/>
    <property type="match status" value="1"/>
</dbReference>
<feature type="region of interest" description="Disordered" evidence="4">
    <location>
        <begin position="310"/>
        <end position="345"/>
    </location>
</feature>
<dbReference type="InterPro" id="IPR028082">
    <property type="entry name" value="Peripla_BP_I"/>
</dbReference>
<dbReference type="AlphaFoldDB" id="A0A4U6QN16"/>
<comment type="caution">
    <text evidence="6">The sequence shown here is derived from an EMBL/GenBank/DDBJ whole genome shotgun (WGS) entry which is preliminary data.</text>
</comment>
<keyword evidence="3" id="KW-0804">Transcription</keyword>
<accession>A0A4U6QN16</accession>
<dbReference type="RefSeq" id="WP_137449094.1">
    <property type="nucleotide sequence ID" value="NZ_SZZH01000001.1"/>
</dbReference>
<keyword evidence="1" id="KW-0805">Transcription regulation</keyword>
<dbReference type="InterPro" id="IPR010982">
    <property type="entry name" value="Lambda_DNA-bd_dom_sf"/>
</dbReference>
<sequence length="345" mass="36111">MTVPPAGRRPTLADVAAAAGVSVALVSIVMRDAPGAGAATRERVRRVADEIGYRPDAGARRLRSARSRLLGVVFEVEQPFHADLVGGLYQAAERRGYDLTLSAVTGRRSEERAVDDLLRDRCEGLVLLGSRATTARLADLGAQIPLVSVARAVRSAEVDVVRTADAEGLRDAVDHLVALGHRRIAHADGGRAAGAADRRRGYAEAMAAHGLTDHLVLLPGGLGAQDGEEAGRALLALRPRPTAVAVFNDRCAFGLLDALRRAGVDVPGEISVVGFDDSSLARLSAVDLSSVAQDTDRLADLAVDRLADRLDGDPDGARPGPREQVVAPRLVVRSSTAPPFPGPAG</sequence>
<dbReference type="GO" id="GO:0003700">
    <property type="term" value="F:DNA-binding transcription factor activity"/>
    <property type="evidence" value="ECO:0007669"/>
    <property type="project" value="TreeGrafter"/>
</dbReference>
<reference evidence="6 7" key="1">
    <citation type="submission" date="2019-05" db="EMBL/GenBank/DDBJ databases">
        <title>Nakamurella sp. N5BH11, whole genome shotgun sequence.</title>
        <authorList>
            <person name="Tuo L."/>
        </authorList>
    </citation>
    <scope>NUCLEOTIDE SEQUENCE [LARGE SCALE GENOMIC DNA]</scope>
    <source>
        <strain evidence="6 7">N5BH11</strain>
    </source>
</reference>
<dbReference type="Pfam" id="PF13377">
    <property type="entry name" value="Peripla_BP_3"/>
    <property type="match status" value="1"/>
</dbReference>
<dbReference type="GO" id="GO:0000976">
    <property type="term" value="F:transcription cis-regulatory region binding"/>
    <property type="evidence" value="ECO:0007669"/>
    <property type="project" value="TreeGrafter"/>
</dbReference>
<dbReference type="PROSITE" id="PS50932">
    <property type="entry name" value="HTH_LACI_2"/>
    <property type="match status" value="1"/>
</dbReference>
<keyword evidence="2" id="KW-0238">DNA-binding</keyword>
<dbReference type="PANTHER" id="PTHR30146:SF109">
    <property type="entry name" value="HTH-TYPE TRANSCRIPTIONAL REGULATOR GALS"/>
    <property type="match status" value="1"/>
</dbReference>
<evidence type="ECO:0000256" key="2">
    <source>
        <dbReference type="ARBA" id="ARBA00023125"/>
    </source>
</evidence>
<dbReference type="SUPFAM" id="SSF47413">
    <property type="entry name" value="lambda repressor-like DNA-binding domains"/>
    <property type="match status" value="1"/>
</dbReference>
<evidence type="ECO:0000256" key="3">
    <source>
        <dbReference type="ARBA" id="ARBA00023163"/>
    </source>
</evidence>
<dbReference type="Pfam" id="PF00356">
    <property type="entry name" value="LacI"/>
    <property type="match status" value="1"/>
</dbReference>
<evidence type="ECO:0000313" key="7">
    <source>
        <dbReference type="Proteomes" id="UP000306985"/>
    </source>
</evidence>
<protein>
    <submittedName>
        <fullName evidence="6">LacI family transcriptional regulator</fullName>
    </submittedName>
</protein>
<dbReference type="SUPFAM" id="SSF53822">
    <property type="entry name" value="Periplasmic binding protein-like I"/>
    <property type="match status" value="1"/>
</dbReference>
<dbReference type="Proteomes" id="UP000306985">
    <property type="component" value="Unassembled WGS sequence"/>
</dbReference>
<dbReference type="EMBL" id="SZZH01000001">
    <property type="protein sequence ID" value="TKV61789.1"/>
    <property type="molecule type" value="Genomic_DNA"/>
</dbReference>
<evidence type="ECO:0000256" key="1">
    <source>
        <dbReference type="ARBA" id="ARBA00023015"/>
    </source>
</evidence>
<dbReference type="Gene3D" id="3.40.50.2300">
    <property type="match status" value="2"/>
</dbReference>
<evidence type="ECO:0000313" key="6">
    <source>
        <dbReference type="EMBL" id="TKV61789.1"/>
    </source>
</evidence>
<name>A0A4U6QN16_9ACTN</name>
<dbReference type="SMART" id="SM00354">
    <property type="entry name" value="HTH_LACI"/>
    <property type="match status" value="1"/>
</dbReference>
<evidence type="ECO:0000259" key="5">
    <source>
        <dbReference type="PROSITE" id="PS50932"/>
    </source>
</evidence>
<organism evidence="6 7">
    <name type="scientific">Nakamurella flava</name>
    <dbReference type="NCBI Taxonomy" id="2576308"/>
    <lineage>
        <taxon>Bacteria</taxon>
        <taxon>Bacillati</taxon>
        <taxon>Actinomycetota</taxon>
        <taxon>Actinomycetes</taxon>
        <taxon>Nakamurellales</taxon>
        <taxon>Nakamurellaceae</taxon>
        <taxon>Nakamurella</taxon>
    </lineage>
</organism>
<feature type="domain" description="HTH lacI-type" evidence="5">
    <location>
        <begin position="10"/>
        <end position="64"/>
    </location>
</feature>
<dbReference type="InterPro" id="IPR000843">
    <property type="entry name" value="HTH_LacI"/>
</dbReference>
<dbReference type="OrthoDB" id="59108at2"/>
<gene>
    <name evidence="6" type="ORF">FDO65_09670</name>
</gene>
<dbReference type="CDD" id="cd06267">
    <property type="entry name" value="PBP1_LacI_sugar_binding-like"/>
    <property type="match status" value="1"/>
</dbReference>